<proteinExistence type="predicted"/>
<gene>
    <name evidence="2" type="ORF">AB6T85_05905</name>
</gene>
<organism evidence="2 3">
    <name type="scientific">Erwinia aeris</name>
    <dbReference type="NCBI Taxonomy" id="3239803"/>
    <lineage>
        <taxon>Bacteria</taxon>
        <taxon>Pseudomonadati</taxon>
        <taxon>Pseudomonadota</taxon>
        <taxon>Gammaproteobacteria</taxon>
        <taxon>Enterobacterales</taxon>
        <taxon>Erwiniaceae</taxon>
        <taxon>Erwinia</taxon>
    </lineage>
</organism>
<dbReference type="InterPro" id="IPR012670">
    <property type="entry name" value="T3SS_YscI/HrpB"/>
</dbReference>
<accession>A0ABV4E568</accession>
<keyword evidence="3" id="KW-1185">Reference proteome</keyword>
<name>A0ABV4E568_9GAMM</name>
<evidence type="ECO:0000256" key="1">
    <source>
        <dbReference type="SAM" id="MobiDB-lite"/>
    </source>
</evidence>
<dbReference type="RefSeq" id="WP_301252577.1">
    <property type="nucleotide sequence ID" value="NZ_JBGFFX010000002.1"/>
</dbReference>
<evidence type="ECO:0000313" key="3">
    <source>
        <dbReference type="Proteomes" id="UP001565243"/>
    </source>
</evidence>
<dbReference type="Pfam" id="PF17001">
    <property type="entry name" value="T3SS_basalb_I"/>
    <property type="match status" value="1"/>
</dbReference>
<comment type="caution">
    <text evidence="2">The sequence shown here is derived from an EMBL/GenBank/DDBJ whole genome shotgun (WGS) entry which is preliminary data.</text>
</comment>
<protein>
    <submittedName>
        <fullName evidence="2">EscI/YscI/HrpB family type III secretion system inner rod protein</fullName>
    </submittedName>
</protein>
<dbReference type="EMBL" id="JBGFFX010000002">
    <property type="protein sequence ID" value="MEY8769964.1"/>
    <property type="molecule type" value="Genomic_DNA"/>
</dbReference>
<dbReference type="Proteomes" id="UP001565243">
    <property type="component" value="Unassembled WGS sequence"/>
</dbReference>
<reference evidence="2 3" key="1">
    <citation type="submission" date="2024-07" db="EMBL/GenBank/DDBJ databases">
        <authorList>
            <person name="Hebao G."/>
        </authorList>
    </citation>
    <scope>NUCLEOTIDE SEQUENCE [LARGE SCALE GENOMIC DNA]</scope>
    <source>
        <strain evidence="2 3">ACCC 02193</strain>
    </source>
</reference>
<feature type="region of interest" description="Disordered" evidence="1">
    <location>
        <begin position="1"/>
        <end position="22"/>
    </location>
</feature>
<evidence type="ECO:0000313" key="2">
    <source>
        <dbReference type="EMBL" id="MEY8769964.1"/>
    </source>
</evidence>
<sequence>MKINSSPADLTELPQIKTTAEPQQSDVDFFSAQLKEPQVEKVSAPAEVTNFLSGIASSLSNNEHQRKEAYQDLQKASRSSNLLEFSQANAALSNYYIENLMNAKIVAKGVQSIDKLTNLQ</sequence>